<reference evidence="1" key="1">
    <citation type="submission" date="2023-09" db="UniProtKB">
        <authorList>
            <consortium name="Ensembl"/>
        </authorList>
    </citation>
    <scope>IDENTIFICATION</scope>
</reference>
<dbReference type="AlphaFoldDB" id="A0A8C0D720"/>
<name>A0A8C0D720_BALMU</name>
<dbReference type="GeneTree" id="ENSGT01010000224919"/>
<accession>A0A8C0D720</accession>
<dbReference type="Ensembl" id="ENSBMST00010018159.1">
    <property type="protein sequence ID" value="ENSBMSP00010016425.1"/>
    <property type="gene ID" value="ENSBMSG00010011936.1"/>
</dbReference>
<evidence type="ECO:0000313" key="1">
    <source>
        <dbReference type="Ensembl" id="ENSBMSP00010016425.1"/>
    </source>
</evidence>
<protein>
    <submittedName>
        <fullName evidence="1">Uncharacterized protein</fullName>
    </submittedName>
</protein>
<proteinExistence type="predicted"/>
<sequence>MAFMEKPPASNVLLDNTVPLTAAIEASQSLQLPYNRFPCSSDQNQSGKWRNH</sequence>
<organism evidence="1">
    <name type="scientific">Balaenoptera musculus</name>
    <name type="common">Blue whale</name>
    <dbReference type="NCBI Taxonomy" id="9771"/>
    <lineage>
        <taxon>Eukaryota</taxon>
        <taxon>Metazoa</taxon>
        <taxon>Chordata</taxon>
        <taxon>Craniata</taxon>
        <taxon>Vertebrata</taxon>
        <taxon>Euteleostomi</taxon>
        <taxon>Mammalia</taxon>
        <taxon>Eutheria</taxon>
        <taxon>Laurasiatheria</taxon>
        <taxon>Artiodactyla</taxon>
        <taxon>Whippomorpha</taxon>
        <taxon>Cetacea</taxon>
        <taxon>Mysticeti</taxon>
        <taxon>Balaenopteridae</taxon>
        <taxon>Balaenoptera</taxon>
    </lineage>
</organism>